<sequence length="122" mass="13247">MAATTTTLSLASRCATAHRRLRATTSASARVPRRPRALAVVAAAGKKGEAKTGLNLIKPKPMYAKGEEPWWIDPETGKAPGYLQITVFMASQLFVGMVMQPFALWYGQLFEPYVQNCTGIGC</sequence>
<dbReference type="AlphaFoldDB" id="A0A7S0PUY6"/>
<dbReference type="EMBL" id="HBEV01012681">
    <property type="protein sequence ID" value="CAD8592464.1"/>
    <property type="molecule type" value="Transcribed_RNA"/>
</dbReference>
<protein>
    <submittedName>
        <fullName evidence="1">Uncharacterized protein</fullName>
    </submittedName>
</protein>
<organism evidence="1">
    <name type="scientific">Micromonas pusilla</name>
    <name type="common">Picoplanktonic green alga</name>
    <name type="synonym">Chromulina pusilla</name>
    <dbReference type="NCBI Taxonomy" id="38833"/>
    <lineage>
        <taxon>Eukaryota</taxon>
        <taxon>Viridiplantae</taxon>
        <taxon>Chlorophyta</taxon>
        <taxon>Mamiellophyceae</taxon>
        <taxon>Mamiellales</taxon>
        <taxon>Mamiellaceae</taxon>
        <taxon>Micromonas</taxon>
    </lineage>
</organism>
<gene>
    <name evidence="1" type="ORF">MSP1404_LOCUS9868</name>
</gene>
<proteinExistence type="predicted"/>
<name>A0A7S0PUY6_MICPS</name>
<accession>A0A7S0PUY6</accession>
<evidence type="ECO:0000313" key="1">
    <source>
        <dbReference type="EMBL" id="CAD8592464.1"/>
    </source>
</evidence>
<reference evidence="1" key="1">
    <citation type="submission" date="2021-01" db="EMBL/GenBank/DDBJ databases">
        <authorList>
            <person name="Corre E."/>
            <person name="Pelletier E."/>
            <person name="Niang G."/>
            <person name="Scheremetjew M."/>
            <person name="Finn R."/>
            <person name="Kale V."/>
            <person name="Holt S."/>
            <person name="Cochrane G."/>
            <person name="Meng A."/>
            <person name="Brown T."/>
            <person name="Cohen L."/>
        </authorList>
    </citation>
    <scope>NUCLEOTIDE SEQUENCE</scope>
    <source>
        <strain evidence="1">CCMP494</strain>
    </source>
</reference>